<dbReference type="Pfam" id="PF12483">
    <property type="entry name" value="GIDE"/>
    <property type="match status" value="1"/>
</dbReference>
<dbReference type="GO" id="GO:0008270">
    <property type="term" value="F:zinc ion binding"/>
    <property type="evidence" value="ECO:0007669"/>
    <property type="project" value="UniProtKB-KW"/>
</dbReference>
<evidence type="ECO:0000256" key="1">
    <source>
        <dbReference type="ARBA" id="ARBA00000900"/>
    </source>
</evidence>
<comment type="subcellular location">
    <subcellularLocation>
        <location evidence="2">Membrane</location>
        <topology evidence="2">Multi-pass membrane protein</topology>
    </subcellularLocation>
</comment>
<evidence type="ECO:0000256" key="5">
    <source>
        <dbReference type="ARBA" id="ARBA00022692"/>
    </source>
</evidence>
<dbReference type="GO" id="GO:0016020">
    <property type="term" value="C:membrane"/>
    <property type="evidence" value="ECO:0007669"/>
    <property type="project" value="UniProtKB-SubCell"/>
</dbReference>
<keyword evidence="10 12" id="KW-1133">Transmembrane helix</keyword>
<keyword evidence="8" id="KW-0833">Ubl conjugation pathway</keyword>
<feature type="domain" description="E3 Ubiquitin ligase MUL1-like" evidence="13">
    <location>
        <begin position="85"/>
        <end position="220"/>
    </location>
</feature>
<comment type="catalytic activity">
    <reaction evidence="1">
        <text>S-ubiquitinyl-[E2 ubiquitin-conjugating enzyme]-L-cysteine + [acceptor protein]-L-lysine = [E2 ubiquitin-conjugating enzyme]-L-cysteine + N(6)-ubiquitinyl-[acceptor protein]-L-lysine.</text>
        <dbReference type="EC" id="2.3.2.27"/>
    </reaction>
</comment>
<dbReference type="GO" id="GO:0061630">
    <property type="term" value="F:ubiquitin protein ligase activity"/>
    <property type="evidence" value="ECO:0007669"/>
    <property type="project" value="UniProtKB-EC"/>
</dbReference>
<dbReference type="EC" id="2.3.2.27" evidence="3"/>
<keyword evidence="15" id="KW-1185">Reference proteome</keyword>
<keyword evidence="14" id="KW-0436">Ligase</keyword>
<keyword evidence="5 12" id="KW-0812">Transmembrane</keyword>
<dbReference type="GO" id="GO:0016567">
    <property type="term" value="P:protein ubiquitination"/>
    <property type="evidence" value="ECO:0007669"/>
    <property type="project" value="InterPro"/>
</dbReference>
<proteinExistence type="predicted"/>
<dbReference type="EMBL" id="FNVO01000011">
    <property type="protein sequence ID" value="SEG76502.1"/>
    <property type="molecule type" value="Genomic_DNA"/>
</dbReference>
<evidence type="ECO:0000256" key="6">
    <source>
        <dbReference type="ARBA" id="ARBA00022723"/>
    </source>
</evidence>
<evidence type="ECO:0000256" key="12">
    <source>
        <dbReference type="SAM" id="Phobius"/>
    </source>
</evidence>
<evidence type="ECO:0000259" key="13">
    <source>
        <dbReference type="Pfam" id="PF12483"/>
    </source>
</evidence>
<organism evidence="14 15">
    <name type="scientific">Thermomonospora echinospora</name>
    <dbReference type="NCBI Taxonomy" id="1992"/>
    <lineage>
        <taxon>Bacteria</taxon>
        <taxon>Bacillati</taxon>
        <taxon>Actinomycetota</taxon>
        <taxon>Actinomycetes</taxon>
        <taxon>Streptosporangiales</taxon>
        <taxon>Thermomonosporaceae</taxon>
        <taxon>Thermomonospora</taxon>
    </lineage>
</organism>
<dbReference type="Proteomes" id="UP000236723">
    <property type="component" value="Unassembled WGS sequence"/>
</dbReference>
<feature type="transmembrane region" description="Helical" evidence="12">
    <location>
        <begin position="203"/>
        <end position="227"/>
    </location>
</feature>
<sequence length="232" mass="25045">MYILVAIFAAVFLAVGWVGRMQYTAMLRTVTLTCAQLTVQAPFSAKCEVTGTVRGPAGPMLTAPFSGTPCVWYRVRATAKHRTGSDNEFHKEDSEAPFEVWDGTGAIEVFPEGKNIDGTVKSFDAKVSPGNGGALPTPAWSPDQDKEYHYEEWTLPVGSALYARGTAMFDGRRLVMRAPGGHGDESDPYILSTRSEKQLRRRALALMLVGYVVGALLVVLAGVVAVIESNGD</sequence>
<dbReference type="InterPro" id="IPR022170">
    <property type="entry name" value="MUL1-like"/>
</dbReference>
<gene>
    <name evidence="14" type="ORF">SAMN04489712_111171</name>
</gene>
<evidence type="ECO:0000256" key="9">
    <source>
        <dbReference type="ARBA" id="ARBA00022833"/>
    </source>
</evidence>
<keyword evidence="7" id="KW-0863">Zinc-finger</keyword>
<evidence type="ECO:0000256" key="2">
    <source>
        <dbReference type="ARBA" id="ARBA00004141"/>
    </source>
</evidence>
<dbReference type="OrthoDB" id="3469619at2"/>
<dbReference type="RefSeq" id="WP_103940245.1">
    <property type="nucleotide sequence ID" value="NZ_FNVO01000011.1"/>
</dbReference>
<evidence type="ECO:0000313" key="15">
    <source>
        <dbReference type="Proteomes" id="UP000236723"/>
    </source>
</evidence>
<evidence type="ECO:0000313" key="14">
    <source>
        <dbReference type="EMBL" id="SEG76502.1"/>
    </source>
</evidence>
<evidence type="ECO:0000256" key="8">
    <source>
        <dbReference type="ARBA" id="ARBA00022786"/>
    </source>
</evidence>
<evidence type="ECO:0000256" key="7">
    <source>
        <dbReference type="ARBA" id="ARBA00022771"/>
    </source>
</evidence>
<keyword evidence="11 12" id="KW-0472">Membrane</keyword>
<evidence type="ECO:0000256" key="10">
    <source>
        <dbReference type="ARBA" id="ARBA00022989"/>
    </source>
</evidence>
<evidence type="ECO:0000256" key="3">
    <source>
        <dbReference type="ARBA" id="ARBA00012483"/>
    </source>
</evidence>
<reference evidence="15" key="1">
    <citation type="submission" date="2016-10" db="EMBL/GenBank/DDBJ databases">
        <authorList>
            <person name="Varghese N."/>
            <person name="Submissions S."/>
        </authorList>
    </citation>
    <scope>NUCLEOTIDE SEQUENCE [LARGE SCALE GENOMIC DNA]</scope>
    <source>
        <strain evidence="15">DSM 43163</strain>
    </source>
</reference>
<protein>
    <recommendedName>
        <fullName evidence="3">RING-type E3 ubiquitin transferase</fullName>
        <ecNumber evidence="3">2.3.2.27</ecNumber>
    </recommendedName>
</protein>
<dbReference type="GO" id="GO:0016874">
    <property type="term" value="F:ligase activity"/>
    <property type="evidence" value="ECO:0007669"/>
    <property type="project" value="UniProtKB-KW"/>
</dbReference>
<evidence type="ECO:0000256" key="11">
    <source>
        <dbReference type="ARBA" id="ARBA00023136"/>
    </source>
</evidence>
<name>A0A1H6CU74_9ACTN</name>
<dbReference type="AlphaFoldDB" id="A0A1H6CU74"/>
<keyword evidence="9" id="KW-0862">Zinc</keyword>
<accession>A0A1H6CU74</accession>
<evidence type="ECO:0000256" key="4">
    <source>
        <dbReference type="ARBA" id="ARBA00022679"/>
    </source>
</evidence>
<keyword evidence="4" id="KW-0808">Transferase</keyword>
<keyword evidence="6" id="KW-0479">Metal-binding</keyword>